<keyword evidence="6" id="KW-0675">Receptor</keyword>
<protein>
    <submittedName>
        <fullName evidence="6">TonB-dependent receptor</fullName>
    </submittedName>
</protein>
<dbReference type="InterPro" id="IPR037066">
    <property type="entry name" value="Plug_dom_sf"/>
</dbReference>
<dbReference type="PANTHER" id="PTHR40980:SF4">
    <property type="entry name" value="TONB-DEPENDENT RECEPTOR-LIKE BETA-BARREL DOMAIN-CONTAINING PROTEIN"/>
    <property type="match status" value="1"/>
</dbReference>
<dbReference type="AlphaFoldDB" id="A0A3M9MLM8"/>
<feature type="domain" description="Outer membrane protein beta-barrel" evidence="5">
    <location>
        <begin position="400"/>
        <end position="802"/>
    </location>
</feature>
<dbReference type="Gene3D" id="2.170.130.10">
    <property type="entry name" value="TonB-dependent receptor, plug domain"/>
    <property type="match status" value="1"/>
</dbReference>
<keyword evidence="3" id="KW-0998">Cell outer membrane</keyword>
<accession>A0A3M9MLM8</accession>
<dbReference type="Pfam" id="PF13620">
    <property type="entry name" value="CarboxypepD_reg"/>
    <property type="match status" value="1"/>
</dbReference>
<dbReference type="Proteomes" id="UP000272117">
    <property type="component" value="Unassembled WGS sequence"/>
</dbReference>
<evidence type="ECO:0000256" key="1">
    <source>
        <dbReference type="ARBA" id="ARBA00004442"/>
    </source>
</evidence>
<dbReference type="Gene3D" id="2.40.170.20">
    <property type="entry name" value="TonB-dependent receptor, beta-barrel domain"/>
    <property type="match status" value="1"/>
</dbReference>
<evidence type="ECO:0000256" key="3">
    <source>
        <dbReference type="ARBA" id="ARBA00023237"/>
    </source>
</evidence>
<sequence length="825" mass="92533">MKKRTLFLLGQLCLCLYFSAGAWAQVNPATPVATAPKGPGKISGVVTDSLTGKPVEYTTVSLLQKGSKKSVDGTLTDARGNFSFTGVLPGEYSLLFSFIGYESRTRHGIVVSEQAPEVVVGKVILNAATTKLKEVTVEGLRPTITQEADKMVVSVEGTALAAGRTAYDVLARAPGVFIDQEGNIQLNGRAGVTVMLDGKLTYLAARDLRTLLEGMPAENLKNIEIIANPSAKFDAEGASGILNINLKKNEIRGMNGSLYAGYNYNGYQHAYSSGASLNYKTGKWNTFLTLDQARRTFGRQATFTRVFYGEEQTTYFDQVAYGNTEVQGPPSVRVGSDYDLTEKHSIGVMGYFVTNTLHGDFLTDTYLGNAPSQANRYIDANNFNTNKFTNYTGNVHYRGKLDTAGTTLSADLDLVKITNRGYANFYNKFVDLTGTTADSLDYLYTDTPNGYNIYAGKVDYSHPYAKGKKFEVGLKASRVEADNDSRFFFNNAEALELDLRRTNHFLYDENIYAGYVNWSSKFGERYTVQAGLRAEHTMSTGESVTTGQKTNREYLSLFPSLFVQQKMSENYQVNYSYSRRLQRPNYGNLNPFLAYRDPYTYWQGNPFLRPQYTHAIGVTQTYKKDYSLALNYQIIKDNMAELALLDVQRLTTVYTIGNVDDAYNLSANLNVPVKIMKNWDTQNSMLVSYNKYKVVLNQEMATNDQVHYQIQSTNNILLPRSVKLEVNTGYRGPAAYGIYRVASQWWFNVGVKKSFLDDKLALSVNVNDIFKGMRVKISTVGRNVHEFDQYFRARSVGINLRYNFSRGEKFDPKRQNNNLEELNRT</sequence>
<comment type="caution">
    <text evidence="6">The sequence shown here is derived from an EMBL/GenBank/DDBJ whole genome shotgun (WGS) entry which is preliminary data.</text>
</comment>
<dbReference type="Gene3D" id="2.60.40.1120">
    <property type="entry name" value="Carboxypeptidase-like, regulatory domain"/>
    <property type="match status" value="1"/>
</dbReference>
<dbReference type="RefSeq" id="WP_123127140.1">
    <property type="nucleotide sequence ID" value="NZ_RJJD01000007.1"/>
</dbReference>
<dbReference type="SUPFAM" id="SSF49464">
    <property type="entry name" value="Carboxypeptidase regulatory domain-like"/>
    <property type="match status" value="1"/>
</dbReference>
<dbReference type="EMBL" id="RJJD01000007">
    <property type="protein sequence ID" value="RNI26460.1"/>
    <property type="molecule type" value="Genomic_DNA"/>
</dbReference>
<dbReference type="InterPro" id="IPR036942">
    <property type="entry name" value="Beta-barrel_TonB_sf"/>
</dbReference>
<reference evidence="6 7" key="1">
    <citation type="submission" date="2018-11" db="EMBL/GenBank/DDBJ databases">
        <title>Rufibacter latericius sp. nov., isolated from water in Baiyang Lake.</title>
        <authorList>
            <person name="Yang Y."/>
        </authorList>
    </citation>
    <scope>NUCLEOTIDE SEQUENCE [LARGE SCALE GENOMIC DNA]</scope>
    <source>
        <strain evidence="6 7">R-22-1c-1</strain>
    </source>
</reference>
<feature type="chain" id="PRO_5017921257" evidence="4">
    <location>
        <begin position="25"/>
        <end position="825"/>
    </location>
</feature>
<dbReference type="SUPFAM" id="SSF56935">
    <property type="entry name" value="Porins"/>
    <property type="match status" value="1"/>
</dbReference>
<dbReference type="InterPro" id="IPR008969">
    <property type="entry name" value="CarboxyPept-like_regulatory"/>
</dbReference>
<comment type="subcellular location">
    <subcellularLocation>
        <location evidence="1">Cell outer membrane</location>
    </subcellularLocation>
</comment>
<keyword evidence="2" id="KW-0472">Membrane</keyword>
<evidence type="ECO:0000313" key="7">
    <source>
        <dbReference type="Proteomes" id="UP000272117"/>
    </source>
</evidence>
<gene>
    <name evidence="6" type="ORF">EFB08_11605</name>
</gene>
<proteinExistence type="predicted"/>
<keyword evidence="7" id="KW-1185">Reference proteome</keyword>
<evidence type="ECO:0000313" key="6">
    <source>
        <dbReference type="EMBL" id="RNI26460.1"/>
    </source>
</evidence>
<feature type="signal peptide" evidence="4">
    <location>
        <begin position="1"/>
        <end position="24"/>
    </location>
</feature>
<keyword evidence="4" id="KW-0732">Signal</keyword>
<organism evidence="6 7">
    <name type="scientific">Rufibacter latericius</name>
    <dbReference type="NCBI Taxonomy" id="2487040"/>
    <lineage>
        <taxon>Bacteria</taxon>
        <taxon>Pseudomonadati</taxon>
        <taxon>Bacteroidota</taxon>
        <taxon>Cytophagia</taxon>
        <taxon>Cytophagales</taxon>
        <taxon>Hymenobacteraceae</taxon>
        <taxon>Rufibacter</taxon>
    </lineage>
</organism>
<dbReference type="OrthoDB" id="905812at2"/>
<dbReference type="GO" id="GO:0009279">
    <property type="term" value="C:cell outer membrane"/>
    <property type="evidence" value="ECO:0007669"/>
    <property type="project" value="UniProtKB-SubCell"/>
</dbReference>
<evidence type="ECO:0000256" key="4">
    <source>
        <dbReference type="SAM" id="SignalP"/>
    </source>
</evidence>
<evidence type="ECO:0000259" key="5">
    <source>
        <dbReference type="Pfam" id="PF14905"/>
    </source>
</evidence>
<dbReference type="PANTHER" id="PTHR40980">
    <property type="entry name" value="PLUG DOMAIN-CONTAINING PROTEIN"/>
    <property type="match status" value="1"/>
</dbReference>
<dbReference type="InterPro" id="IPR041700">
    <property type="entry name" value="OMP_b-brl_3"/>
</dbReference>
<name>A0A3M9MLM8_9BACT</name>
<dbReference type="Pfam" id="PF14905">
    <property type="entry name" value="OMP_b-brl_3"/>
    <property type="match status" value="1"/>
</dbReference>
<evidence type="ECO:0000256" key="2">
    <source>
        <dbReference type="ARBA" id="ARBA00023136"/>
    </source>
</evidence>